<keyword evidence="3" id="KW-1185">Reference proteome</keyword>
<sequence length="193" mass="22712">MRKIFYILLFPLIINCSKNNNSDTVSEEDIYSILNFVISTELPRFSNTPGKSYITESFTNFSLSSQEEYLNNNPDSLFNKKDIEFIHQQMEDAVDFKLNQNFIKSKTVISFDSLLKLRNKGERTWKFWERFSKKYGKHEYFSISKPLFSVDKKTAIVSYGFHCGSLCGEGLTEIYRLVNEKWIRIKTIETWVS</sequence>
<comment type="caution">
    <text evidence="2">The sequence shown here is derived from an EMBL/GenBank/DDBJ whole genome shotgun (WGS) entry which is preliminary data.</text>
</comment>
<dbReference type="EMBL" id="PJND01000013">
    <property type="protein sequence ID" value="PKW19999.1"/>
    <property type="molecule type" value="Genomic_DNA"/>
</dbReference>
<proteinExistence type="predicted"/>
<reference evidence="2 4" key="2">
    <citation type="submission" date="2018-10" db="EMBL/GenBank/DDBJ databases">
        <title>Genomic Encyclopedia of Archaeal and Bacterial Type Strains, Phase II (KMG-II): from individual species to whole genera.</title>
        <authorList>
            <person name="Goeker M."/>
        </authorList>
    </citation>
    <scope>NUCLEOTIDE SEQUENCE [LARGE SCALE GENOMIC DNA]</scope>
    <source>
        <strain evidence="2 4">DSM 21886</strain>
    </source>
</reference>
<evidence type="ECO:0000313" key="1">
    <source>
        <dbReference type="EMBL" id="PKW19999.1"/>
    </source>
</evidence>
<protein>
    <submittedName>
        <fullName evidence="2">Uncharacterized protein</fullName>
    </submittedName>
</protein>
<evidence type="ECO:0000313" key="4">
    <source>
        <dbReference type="Proteomes" id="UP000275027"/>
    </source>
</evidence>
<gene>
    <name evidence="1" type="ORF">B0G92_3348</name>
    <name evidence="2" type="ORF">CLV50_3328</name>
</gene>
<dbReference type="AlphaFoldDB" id="A0A497TYK6"/>
<dbReference type="RefSeq" id="WP_101473061.1">
    <property type="nucleotide sequence ID" value="NZ_PJND01000013.1"/>
</dbReference>
<dbReference type="Proteomes" id="UP000233767">
    <property type="component" value="Unassembled WGS sequence"/>
</dbReference>
<reference evidence="1 3" key="1">
    <citation type="submission" date="2017-12" db="EMBL/GenBank/DDBJ databases">
        <title>Genomic Encyclopedia of Type Strains, Phase III (KMG-III): the genomes of soil and plant-associated and newly described type strains.</title>
        <authorList>
            <person name="Whitman W."/>
        </authorList>
    </citation>
    <scope>NUCLEOTIDE SEQUENCE [LARGE SCALE GENOMIC DNA]</scope>
    <source>
        <strain evidence="1 3">IP-10</strain>
    </source>
</reference>
<dbReference type="EMBL" id="RCCB01000017">
    <property type="protein sequence ID" value="RLJ22962.1"/>
    <property type="molecule type" value="Genomic_DNA"/>
</dbReference>
<evidence type="ECO:0000313" key="3">
    <source>
        <dbReference type="Proteomes" id="UP000233767"/>
    </source>
</evidence>
<accession>A0A497TYK6</accession>
<organism evidence="2 4">
    <name type="scientific">Flavobacterium lindanitolerans</name>
    <dbReference type="NCBI Taxonomy" id="428988"/>
    <lineage>
        <taxon>Bacteria</taxon>
        <taxon>Pseudomonadati</taxon>
        <taxon>Bacteroidota</taxon>
        <taxon>Flavobacteriia</taxon>
        <taxon>Flavobacteriales</taxon>
        <taxon>Flavobacteriaceae</taxon>
        <taxon>Flavobacterium</taxon>
    </lineage>
</organism>
<dbReference type="Proteomes" id="UP000275027">
    <property type="component" value="Unassembled WGS sequence"/>
</dbReference>
<evidence type="ECO:0000313" key="2">
    <source>
        <dbReference type="EMBL" id="RLJ22962.1"/>
    </source>
</evidence>
<name>A0A497TYK6_9FLAO</name>